<dbReference type="Proteomes" id="UP000314987">
    <property type="component" value="Unassembled WGS sequence"/>
</dbReference>
<evidence type="ECO:0000313" key="10">
    <source>
        <dbReference type="Ensembl" id="ENSVURP00010027578.1"/>
    </source>
</evidence>
<dbReference type="GO" id="GO:0050869">
    <property type="term" value="P:negative regulation of B cell activation"/>
    <property type="evidence" value="ECO:0007669"/>
    <property type="project" value="TreeGrafter"/>
</dbReference>
<dbReference type="GO" id="GO:0051246">
    <property type="term" value="P:regulation of protein metabolic process"/>
    <property type="evidence" value="ECO:0007669"/>
    <property type="project" value="UniProtKB-ARBA"/>
</dbReference>
<dbReference type="Pfam" id="PF18567">
    <property type="entry name" value="TIR_3"/>
    <property type="match status" value="1"/>
</dbReference>
<keyword evidence="3" id="KW-0075">B-cell activation</keyword>
<protein>
    <recommendedName>
        <fullName evidence="7">B-cell scaffold protein with ankyrin repeats</fullName>
    </recommendedName>
</protein>
<gene>
    <name evidence="10" type="primary">BANK1</name>
</gene>
<dbReference type="PANTHER" id="PTHR16267">
    <property type="entry name" value="BANK1/PIK3AP1 FAMILY MEMBER"/>
    <property type="match status" value="1"/>
</dbReference>
<evidence type="ECO:0000256" key="4">
    <source>
        <dbReference type="ARBA" id="ARBA00023043"/>
    </source>
</evidence>
<feature type="compositionally biased region" description="Acidic residues" evidence="8">
    <location>
        <begin position="496"/>
        <end position="509"/>
    </location>
</feature>
<dbReference type="InterPro" id="IPR052446">
    <property type="entry name" value="B-cell_PI3K-Signaling_Adptrs"/>
</dbReference>
<evidence type="ECO:0000256" key="1">
    <source>
        <dbReference type="ARBA" id="ARBA00022553"/>
    </source>
</evidence>
<evidence type="ECO:0000256" key="7">
    <source>
        <dbReference type="ARBA" id="ARBA00069696"/>
    </source>
</evidence>
<dbReference type="Pfam" id="PF14545">
    <property type="entry name" value="DBB"/>
    <property type="match status" value="1"/>
</dbReference>
<evidence type="ECO:0000256" key="2">
    <source>
        <dbReference type="ARBA" id="ARBA00022737"/>
    </source>
</evidence>
<dbReference type="AlphaFoldDB" id="A0A4X2LU24"/>
<dbReference type="Ensembl" id="ENSVURT00010031413.1">
    <property type="protein sequence ID" value="ENSVURP00010027578.1"/>
    <property type="gene ID" value="ENSVURG00010021100.1"/>
</dbReference>
<keyword evidence="1" id="KW-0597">Phosphoprotein</keyword>
<reference evidence="11" key="1">
    <citation type="submission" date="2018-12" db="EMBL/GenBank/DDBJ databases">
        <authorList>
            <person name="Yazar S."/>
        </authorList>
    </citation>
    <scope>NUCLEOTIDE SEQUENCE [LARGE SCALE GENOMIC DNA]</scope>
</reference>
<reference evidence="10" key="2">
    <citation type="submission" date="2025-08" db="UniProtKB">
        <authorList>
            <consortium name="Ensembl"/>
        </authorList>
    </citation>
    <scope>IDENTIFICATION</scope>
</reference>
<dbReference type="PANTHER" id="PTHR16267:SF13">
    <property type="entry name" value="B-CELL SCAFFOLD PROTEIN WITH ANKYRIN REPEATS"/>
    <property type="match status" value="1"/>
</dbReference>
<keyword evidence="4" id="KW-0040">ANK repeat</keyword>
<dbReference type="GO" id="GO:0007165">
    <property type="term" value="P:signal transduction"/>
    <property type="evidence" value="ECO:0007669"/>
    <property type="project" value="UniProtKB-ARBA"/>
</dbReference>
<dbReference type="GO" id="GO:0051898">
    <property type="term" value="P:negative regulation of phosphatidylinositol 3-kinase/protein kinase B signal transduction"/>
    <property type="evidence" value="ECO:0007669"/>
    <property type="project" value="TreeGrafter"/>
</dbReference>
<dbReference type="GeneTree" id="ENSGT00390000008787"/>
<evidence type="ECO:0000256" key="6">
    <source>
        <dbReference type="ARBA" id="ARBA00065779"/>
    </source>
</evidence>
<dbReference type="Gene3D" id="3.40.50.10140">
    <property type="entry name" value="Toll/interleukin-1 receptor homology (TIR) domain"/>
    <property type="match status" value="1"/>
</dbReference>
<comment type="function">
    <text evidence="5">Involved in B-cell receptor (BCR)-induced Ca(2+) mobilization from intracellular stores. Promotes Lyn-mediated phosphorylation of IP3 receptors 1 and 2.</text>
</comment>
<organism evidence="10 11">
    <name type="scientific">Vombatus ursinus</name>
    <name type="common">Common wombat</name>
    <dbReference type="NCBI Taxonomy" id="29139"/>
    <lineage>
        <taxon>Eukaryota</taxon>
        <taxon>Metazoa</taxon>
        <taxon>Chordata</taxon>
        <taxon>Craniata</taxon>
        <taxon>Vertebrata</taxon>
        <taxon>Euteleostomi</taxon>
        <taxon>Mammalia</taxon>
        <taxon>Metatheria</taxon>
        <taxon>Diprotodontia</taxon>
        <taxon>Vombatidae</taxon>
        <taxon>Vombatus</taxon>
    </lineage>
</organism>
<dbReference type="FunFam" id="3.40.50.10140:FF:000017">
    <property type="entry name" value="B cell scaffold protein with ankyrin repeats 1"/>
    <property type="match status" value="1"/>
</dbReference>
<dbReference type="InterPro" id="IPR041340">
    <property type="entry name" value="PIK3AP1_TIR"/>
</dbReference>
<evidence type="ECO:0000256" key="8">
    <source>
        <dbReference type="SAM" id="MobiDB-lite"/>
    </source>
</evidence>
<proteinExistence type="predicted"/>
<dbReference type="InterPro" id="IPR017893">
    <property type="entry name" value="DBB_domain"/>
</dbReference>
<accession>A0A4X2LU24</accession>
<dbReference type="InterPro" id="IPR035897">
    <property type="entry name" value="Toll_tir_struct_dom_sf"/>
</dbReference>
<feature type="domain" description="DBB" evidence="9">
    <location>
        <begin position="185"/>
        <end position="312"/>
    </location>
</feature>
<dbReference type="GO" id="GO:0005102">
    <property type="term" value="F:signaling receptor binding"/>
    <property type="evidence" value="ECO:0007669"/>
    <property type="project" value="TreeGrafter"/>
</dbReference>
<evidence type="ECO:0000256" key="5">
    <source>
        <dbReference type="ARBA" id="ARBA00054773"/>
    </source>
</evidence>
<comment type="subunit">
    <text evidence="6">Interacts with LYN, ITPR1 and ITPR2.</text>
</comment>
<dbReference type="GO" id="GO:0042113">
    <property type="term" value="P:B cell activation"/>
    <property type="evidence" value="ECO:0007669"/>
    <property type="project" value="UniProtKB-KW"/>
</dbReference>
<dbReference type="PROSITE" id="PS51376">
    <property type="entry name" value="DBB"/>
    <property type="match status" value="1"/>
</dbReference>
<dbReference type="SMART" id="SM01282">
    <property type="entry name" value="DBB"/>
    <property type="match status" value="1"/>
</dbReference>
<reference evidence="10" key="3">
    <citation type="submission" date="2025-09" db="UniProtKB">
        <authorList>
            <consortium name="Ensembl"/>
        </authorList>
    </citation>
    <scope>IDENTIFICATION</scope>
</reference>
<evidence type="ECO:0000259" key="9">
    <source>
        <dbReference type="PROSITE" id="PS51376"/>
    </source>
</evidence>
<sequence>MTVICLFTENIKNLLMLYEEEAEEWAVYLRDVLLHVVEMEAMLLYSLTNSSDRHLDSLDLNSYKCKLLILSNSLLKGLTPRKCRFLDRLLRSPESVVILLCGVKSSDELYELLTVSRGSREISTEQEPEDYISVIRSVIQRGSQNYFEVSNPLEIGMELYTKTNKTRKIEAASETPESSVSSVLVLPAKISCEDPGDIFILLKDEIIGDNIEIEFATDSKCVRTQPPLWSKTVRCMKALDFPAGSVNVNVYCDGNIKATTEIIYYTIEKKVEHPLKEVDPRDVVQQTSLEELDTVLTSIFKAEIPHYDLRNLQQEMHHQENKQLQELPSLLHCAAKFGLKNLAVHLLQCSGATWASKARNIEGADPAHIAESQGHGELKRIFEEFSVSYKWAQILYDQDDEDSRQERGSEVESDDELYVVIAENNEEGDSKDALFSDRPPLPPPRAVVSPIGLEKPHCLLPGKILEEQSARSQAWCDLGIKKETEEELKREMEKKEEDEEKEEEDPYTSVEIEENEYDIILANGSMKKKIGSRSFIINRPPAPAPRPRSVPIKEETIPFIAQVFQQKTTRPQHDGDKLQAPVKKSDRIGMDNQRCSALKCCIPSGQEELILLQEKVKTGEISMDEALKKFKQWQTEKSGLEVIQQEKLRQLRDCIIGKRPEEENFYGKLKLPTIIFLTHEIHLKMFSKVISYHLENRSIKLGLEGTSEII</sequence>
<keyword evidence="2" id="KW-0677">Repeat</keyword>
<feature type="region of interest" description="Disordered" evidence="8">
    <location>
        <begin position="489"/>
        <end position="509"/>
    </location>
</feature>
<evidence type="ECO:0000256" key="3">
    <source>
        <dbReference type="ARBA" id="ARBA00022936"/>
    </source>
</evidence>
<evidence type="ECO:0000313" key="11">
    <source>
        <dbReference type="Proteomes" id="UP000314987"/>
    </source>
</evidence>
<keyword evidence="11" id="KW-1185">Reference proteome</keyword>
<dbReference type="GO" id="GO:1990782">
    <property type="term" value="F:protein tyrosine kinase binding"/>
    <property type="evidence" value="ECO:0007669"/>
    <property type="project" value="TreeGrafter"/>
</dbReference>
<name>A0A4X2LU24_VOMUR</name>